<evidence type="ECO:0000256" key="1">
    <source>
        <dbReference type="ARBA" id="ARBA00006484"/>
    </source>
</evidence>
<dbReference type="EMBL" id="CAJOAZ010001399">
    <property type="protein sequence ID" value="CAF3809491.1"/>
    <property type="molecule type" value="Genomic_DNA"/>
</dbReference>
<dbReference type="Proteomes" id="UP000663844">
    <property type="component" value="Unassembled WGS sequence"/>
</dbReference>
<proteinExistence type="inferred from homology"/>
<gene>
    <name evidence="3" type="ORF">JYZ213_LOCUS12190</name>
    <name evidence="4" type="ORF">OXD698_LOCUS18745</name>
</gene>
<name>A0A814BP83_9BILA</name>
<sequence>MCTLRSTGASRFHMTGQDVINECGPDSLKKPLYILVTGATSGIGIETARVLACAGAHVYAMGRDQTKLQEVVQNIDNQLKGQQDSGGSIEGFICDLNSLASVKQFSEKFIAENKRLNILMLNAGTSNYKFAQTTEGLEQVMGVNHIAQAYLTKLLIPKLIANAPSRIVVVSSSYHKGPPLDYQALDRMSTMSNNAKNDWGMLSSYQQSKLANLLFARALASQYNDKQVTAYSVHPGFINTNLGRDVPLVKFIKMIIPQRKKTLEEGVATTVYCTLKLGLENQSGQYFDDSAVTNIAEKWSENDINTFWKWTQKTIQERTANL</sequence>
<evidence type="ECO:0000256" key="2">
    <source>
        <dbReference type="ARBA" id="ARBA00023002"/>
    </source>
</evidence>
<dbReference type="SUPFAM" id="SSF51735">
    <property type="entry name" value="NAD(P)-binding Rossmann-fold domains"/>
    <property type="match status" value="1"/>
</dbReference>
<dbReference type="Gene3D" id="3.40.50.720">
    <property type="entry name" value="NAD(P)-binding Rossmann-like Domain"/>
    <property type="match status" value="1"/>
</dbReference>
<dbReference type="InterPro" id="IPR002347">
    <property type="entry name" value="SDR_fam"/>
</dbReference>
<comment type="similarity">
    <text evidence="1">Belongs to the short-chain dehydrogenases/reductases (SDR) family.</text>
</comment>
<dbReference type="AlphaFoldDB" id="A0A814BP83"/>
<accession>A0A814BP83</accession>
<keyword evidence="2" id="KW-0560">Oxidoreductase</keyword>
<dbReference type="PANTHER" id="PTHR24320:SF148">
    <property type="entry name" value="NAD(P)-BINDING ROSSMANN-FOLD SUPERFAMILY PROTEIN"/>
    <property type="match status" value="1"/>
</dbReference>
<dbReference type="Proteomes" id="UP000663845">
    <property type="component" value="Unassembled WGS sequence"/>
</dbReference>
<dbReference type="GO" id="GO:0016491">
    <property type="term" value="F:oxidoreductase activity"/>
    <property type="evidence" value="ECO:0007669"/>
    <property type="project" value="UniProtKB-KW"/>
</dbReference>
<evidence type="ECO:0000313" key="4">
    <source>
        <dbReference type="EMBL" id="CAF3809491.1"/>
    </source>
</evidence>
<comment type="caution">
    <text evidence="3">The sequence shown here is derived from an EMBL/GenBank/DDBJ whole genome shotgun (WGS) entry which is preliminary data.</text>
</comment>
<dbReference type="InterPro" id="IPR036291">
    <property type="entry name" value="NAD(P)-bd_dom_sf"/>
</dbReference>
<evidence type="ECO:0000313" key="5">
    <source>
        <dbReference type="Proteomes" id="UP000663845"/>
    </source>
</evidence>
<dbReference type="PRINTS" id="PR00081">
    <property type="entry name" value="GDHRDH"/>
</dbReference>
<dbReference type="PANTHER" id="PTHR24320">
    <property type="entry name" value="RETINOL DEHYDROGENASE"/>
    <property type="match status" value="1"/>
</dbReference>
<protein>
    <submittedName>
        <fullName evidence="3">Uncharacterized protein</fullName>
    </submittedName>
</protein>
<dbReference type="EMBL" id="CAJNOG010000094">
    <property type="protein sequence ID" value="CAF0931394.1"/>
    <property type="molecule type" value="Genomic_DNA"/>
</dbReference>
<organism evidence="3 5">
    <name type="scientific">Adineta steineri</name>
    <dbReference type="NCBI Taxonomy" id="433720"/>
    <lineage>
        <taxon>Eukaryota</taxon>
        <taxon>Metazoa</taxon>
        <taxon>Spiralia</taxon>
        <taxon>Gnathifera</taxon>
        <taxon>Rotifera</taxon>
        <taxon>Eurotatoria</taxon>
        <taxon>Bdelloidea</taxon>
        <taxon>Adinetida</taxon>
        <taxon>Adinetidae</taxon>
        <taxon>Adineta</taxon>
    </lineage>
</organism>
<reference evidence="3" key="1">
    <citation type="submission" date="2021-02" db="EMBL/GenBank/DDBJ databases">
        <authorList>
            <person name="Nowell W R."/>
        </authorList>
    </citation>
    <scope>NUCLEOTIDE SEQUENCE</scope>
</reference>
<dbReference type="Pfam" id="PF00106">
    <property type="entry name" value="adh_short"/>
    <property type="match status" value="2"/>
</dbReference>
<evidence type="ECO:0000313" key="3">
    <source>
        <dbReference type="EMBL" id="CAF0931394.1"/>
    </source>
</evidence>